<protein>
    <submittedName>
        <fullName evidence="2">Tryptophan dimethylallyltransferase</fullName>
    </submittedName>
</protein>
<reference evidence="2 3" key="1">
    <citation type="submission" date="2018-03" db="EMBL/GenBank/DDBJ databases">
        <title>Draft Genome Sequences of the Obligatory Marine Myxobacteria Enhygromyxa salina SWB007.</title>
        <authorList>
            <person name="Poehlein A."/>
            <person name="Moghaddam J.A."/>
            <person name="Harms H."/>
            <person name="Alanjari M."/>
            <person name="Koenig G.M."/>
            <person name="Daniel R."/>
            <person name="Schaeberle T.F."/>
        </authorList>
    </citation>
    <scope>NUCLEOTIDE SEQUENCE [LARGE SCALE GENOMIC DNA]</scope>
    <source>
        <strain evidence="2 3">SWB007</strain>
    </source>
</reference>
<keyword evidence="1 2" id="KW-0808">Transferase</keyword>
<evidence type="ECO:0000313" key="2">
    <source>
        <dbReference type="EMBL" id="PRQ03971.1"/>
    </source>
</evidence>
<dbReference type="GO" id="GO:0009820">
    <property type="term" value="P:alkaloid metabolic process"/>
    <property type="evidence" value="ECO:0007669"/>
    <property type="project" value="InterPro"/>
</dbReference>
<comment type="caution">
    <text evidence="2">The sequence shown here is derived from an EMBL/GenBank/DDBJ whole genome shotgun (WGS) entry which is preliminary data.</text>
</comment>
<sequence length="398" mass="45210">MLSLHSSIVSDTAQNLQFKREVSRPRRDPNQTYVQLAAATLRALCDNLGFVADERDRAIELATELLSPWGHQRIGRRPVGESDITDEHFPIEFSLAVEHGKPEIRMLFEAQADVFEQSALWAAGWELSERIASEHDGVCLERLRSIADLFEPSSATCRYAMWHCVSFTPGAKSKFKVYLNPLAQGRERAPVVIHDALRRLGFATAVTDMLDGTDERCEFRFFSLDLARTEDARVKVYRVHHNSTRSQIESWLRCIPGYPAEMIEEFWDTLAGSQQRFTGLPISSYLSLDSRSERPSSGTIHFPVRSYVADDLEVNHRLRWFLNEDEFDIYDRALSDFATRPLADGSGLHSYVALRIHPGPRHVTIYLSPEAYEVAPPNRSTDREISGRVSVEQVQLSA</sequence>
<evidence type="ECO:0000256" key="1">
    <source>
        <dbReference type="ARBA" id="ARBA00022679"/>
    </source>
</evidence>
<dbReference type="InterPro" id="IPR033964">
    <property type="entry name" value="ABBA"/>
</dbReference>
<dbReference type="GO" id="GO:0016765">
    <property type="term" value="F:transferase activity, transferring alkyl or aryl (other than methyl) groups"/>
    <property type="evidence" value="ECO:0007669"/>
    <property type="project" value="InterPro"/>
</dbReference>
<accession>A0A2S9YG00</accession>
<dbReference type="EMBL" id="PVNL01000105">
    <property type="protein sequence ID" value="PRQ03971.1"/>
    <property type="molecule type" value="Genomic_DNA"/>
</dbReference>
<gene>
    <name evidence="2" type="ORF">ENSA7_51680</name>
</gene>
<dbReference type="OrthoDB" id="513465at2"/>
<dbReference type="SFLD" id="SFLDS00036">
    <property type="entry name" value="Aromatic_Prenyltransferase"/>
    <property type="match status" value="1"/>
</dbReference>
<dbReference type="SFLD" id="SFLDG01162">
    <property type="entry name" value="I"/>
    <property type="match status" value="1"/>
</dbReference>
<dbReference type="Pfam" id="PF11991">
    <property type="entry name" value="Trp_DMAT"/>
    <property type="match status" value="1"/>
</dbReference>
<dbReference type="RefSeq" id="WP_106092062.1">
    <property type="nucleotide sequence ID" value="NZ_PVNL01000105.1"/>
</dbReference>
<name>A0A2S9YG00_9BACT</name>
<organism evidence="2 3">
    <name type="scientific">Enhygromyxa salina</name>
    <dbReference type="NCBI Taxonomy" id="215803"/>
    <lineage>
        <taxon>Bacteria</taxon>
        <taxon>Pseudomonadati</taxon>
        <taxon>Myxococcota</taxon>
        <taxon>Polyangia</taxon>
        <taxon>Nannocystales</taxon>
        <taxon>Nannocystaceae</taxon>
        <taxon>Enhygromyxa</taxon>
    </lineage>
</organism>
<evidence type="ECO:0000313" key="3">
    <source>
        <dbReference type="Proteomes" id="UP000238823"/>
    </source>
</evidence>
<proteinExistence type="predicted"/>
<dbReference type="InterPro" id="IPR017795">
    <property type="entry name" value="ABBA_NscD-like"/>
</dbReference>
<dbReference type="Proteomes" id="UP000238823">
    <property type="component" value="Unassembled WGS sequence"/>
</dbReference>
<dbReference type="AlphaFoldDB" id="A0A2S9YG00"/>